<dbReference type="InterPro" id="IPR035418">
    <property type="entry name" value="AraC-bd_2"/>
</dbReference>
<dbReference type="SUPFAM" id="SSF46689">
    <property type="entry name" value="Homeodomain-like"/>
    <property type="match status" value="2"/>
</dbReference>
<accession>A0ABV2ZUR8</accession>
<evidence type="ECO:0000313" key="6">
    <source>
        <dbReference type="EMBL" id="MEU3786033.1"/>
    </source>
</evidence>
<protein>
    <submittedName>
        <fullName evidence="6">AraC family transcriptional regulator</fullName>
    </submittedName>
</protein>
<evidence type="ECO:0000256" key="2">
    <source>
        <dbReference type="ARBA" id="ARBA00023125"/>
    </source>
</evidence>
<feature type="domain" description="HTH araC/xylS-type" evidence="5">
    <location>
        <begin position="249"/>
        <end position="347"/>
    </location>
</feature>
<name>A0ABV2ZUR8_9ACTN</name>
<comment type="caution">
    <text evidence="6">The sequence shown here is derived from an EMBL/GenBank/DDBJ whole genome shotgun (WGS) entry which is preliminary data.</text>
</comment>
<dbReference type="EMBL" id="JBEZVE010000025">
    <property type="protein sequence ID" value="MEU3786033.1"/>
    <property type="molecule type" value="Genomic_DNA"/>
</dbReference>
<keyword evidence="3" id="KW-0804">Transcription</keyword>
<reference evidence="6 7" key="1">
    <citation type="submission" date="2024-06" db="EMBL/GenBank/DDBJ databases">
        <title>The Natural Products Discovery Center: Release of the First 8490 Sequenced Strains for Exploring Actinobacteria Biosynthetic Diversity.</title>
        <authorList>
            <person name="Kalkreuter E."/>
            <person name="Kautsar S.A."/>
            <person name="Yang D."/>
            <person name="Bader C.D."/>
            <person name="Teijaro C.N."/>
            <person name="Fluegel L."/>
            <person name="Davis C.M."/>
            <person name="Simpson J.R."/>
            <person name="Lauterbach L."/>
            <person name="Steele A.D."/>
            <person name="Gui C."/>
            <person name="Meng S."/>
            <person name="Li G."/>
            <person name="Viehrig K."/>
            <person name="Ye F."/>
            <person name="Su P."/>
            <person name="Kiefer A.F."/>
            <person name="Nichols A."/>
            <person name="Cepeda A.J."/>
            <person name="Yan W."/>
            <person name="Fan B."/>
            <person name="Jiang Y."/>
            <person name="Adhikari A."/>
            <person name="Zheng C.-J."/>
            <person name="Schuster L."/>
            <person name="Cowan T.M."/>
            <person name="Smanski M.J."/>
            <person name="Chevrette M.G."/>
            <person name="De Carvalho L.P.S."/>
            <person name="Shen B."/>
        </authorList>
    </citation>
    <scope>NUCLEOTIDE SEQUENCE [LARGE SCALE GENOMIC DNA]</scope>
    <source>
        <strain evidence="6 7">NPDC033843</strain>
    </source>
</reference>
<keyword evidence="1" id="KW-0805">Transcription regulation</keyword>
<dbReference type="InterPro" id="IPR009057">
    <property type="entry name" value="Homeodomain-like_sf"/>
</dbReference>
<feature type="region of interest" description="Disordered" evidence="4">
    <location>
        <begin position="344"/>
        <end position="373"/>
    </location>
</feature>
<dbReference type="InterPro" id="IPR050204">
    <property type="entry name" value="AraC_XylS_family_regulators"/>
</dbReference>
<dbReference type="PANTHER" id="PTHR46796:SF12">
    <property type="entry name" value="HTH-TYPE DNA-BINDING TRANSCRIPTIONAL ACTIVATOR EUTR"/>
    <property type="match status" value="1"/>
</dbReference>
<gene>
    <name evidence="6" type="ORF">AB0E89_36780</name>
</gene>
<evidence type="ECO:0000256" key="3">
    <source>
        <dbReference type="ARBA" id="ARBA00023163"/>
    </source>
</evidence>
<evidence type="ECO:0000313" key="7">
    <source>
        <dbReference type="Proteomes" id="UP001550739"/>
    </source>
</evidence>
<dbReference type="Pfam" id="PF14525">
    <property type="entry name" value="AraC_binding_2"/>
    <property type="match status" value="1"/>
</dbReference>
<evidence type="ECO:0000256" key="4">
    <source>
        <dbReference type="SAM" id="MobiDB-lite"/>
    </source>
</evidence>
<dbReference type="Proteomes" id="UP001550739">
    <property type="component" value="Unassembled WGS sequence"/>
</dbReference>
<dbReference type="Pfam" id="PF12833">
    <property type="entry name" value="HTH_18"/>
    <property type="match status" value="1"/>
</dbReference>
<dbReference type="SMART" id="SM00342">
    <property type="entry name" value="HTH_ARAC"/>
    <property type="match status" value="1"/>
</dbReference>
<keyword evidence="7" id="KW-1185">Reference proteome</keyword>
<evidence type="ECO:0000256" key="1">
    <source>
        <dbReference type="ARBA" id="ARBA00023015"/>
    </source>
</evidence>
<dbReference type="PANTHER" id="PTHR46796">
    <property type="entry name" value="HTH-TYPE TRANSCRIPTIONAL ACTIVATOR RHAS-RELATED"/>
    <property type="match status" value="1"/>
</dbReference>
<organism evidence="6 7">
    <name type="scientific">Streptomyces sp. 900129855</name>
    <dbReference type="NCBI Taxonomy" id="3155129"/>
    <lineage>
        <taxon>Bacteria</taxon>
        <taxon>Bacillati</taxon>
        <taxon>Actinomycetota</taxon>
        <taxon>Actinomycetes</taxon>
        <taxon>Kitasatosporales</taxon>
        <taxon>Streptomycetaceae</taxon>
        <taxon>Streptomyces</taxon>
    </lineage>
</organism>
<dbReference type="InterPro" id="IPR018060">
    <property type="entry name" value="HTH_AraC"/>
</dbReference>
<proteinExistence type="predicted"/>
<keyword evidence="2" id="KW-0238">DNA-binding</keyword>
<dbReference type="PROSITE" id="PS01124">
    <property type="entry name" value="HTH_ARAC_FAMILY_2"/>
    <property type="match status" value="1"/>
</dbReference>
<dbReference type="RefSeq" id="WP_334581805.1">
    <property type="nucleotide sequence ID" value="NZ_JBEZVE010000025.1"/>
</dbReference>
<evidence type="ECO:0000259" key="5">
    <source>
        <dbReference type="PROSITE" id="PS01124"/>
    </source>
</evidence>
<dbReference type="InterPro" id="IPR037923">
    <property type="entry name" value="HTH-like"/>
</dbReference>
<dbReference type="SUPFAM" id="SSF51215">
    <property type="entry name" value="Regulatory protein AraC"/>
    <property type="match status" value="1"/>
</dbReference>
<dbReference type="Gene3D" id="1.10.10.60">
    <property type="entry name" value="Homeodomain-like"/>
    <property type="match status" value="1"/>
</dbReference>
<sequence length="373" mass="41245">MDWDSEYTHYSSPQRPGPLAQSFASDALGALPNEIAAPDFDLFRDVLNRHYYPARVEPLDRSPFMRRPRLSAVRLKHMTIGYVRFGTPASVDPGDINGYHVNVPLRGEVISQCGDEEVLATPRTAAVFSPHRHTFLPYWGQDAAQLCVKFDRLQVERELAAMTGRPVSRPIDFRLAMPLDTAPGRRWLSQLSILIGYLEEGGNGSAAAAMHQELLQRSLISGLLLAHAHSYSDALMQDTPGSALPRSLRRVVAAIEAAPERPHTLTELADLAGLSARGLQYAFRGHLGTTPSQYVQQVRLDRIHEDLLDGNGSVSDIAYNWGFTNLGRLARAYRGRFGVFPSETLSDGGTGRGARPSGRMAETPRVRPRPRTR</sequence>